<keyword evidence="4" id="KW-0804">Transcription</keyword>
<dbReference type="GO" id="GO:0045892">
    <property type="term" value="P:negative regulation of DNA-templated transcription"/>
    <property type="evidence" value="ECO:0007669"/>
    <property type="project" value="UniProtKB-ARBA"/>
</dbReference>
<dbReference type="EMBL" id="LJFS01000001">
    <property type="protein sequence ID" value="KPG37514.1"/>
    <property type="molecule type" value="Genomic_DNA"/>
</dbReference>
<dbReference type="KEGG" id="miz:BAB75_26940"/>
<dbReference type="InterPro" id="IPR050109">
    <property type="entry name" value="HTH-type_TetR-like_transc_reg"/>
</dbReference>
<evidence type="ECO:0000259" key="6">
    <source>
        <dbReference type="PROSITE" id="PS50977"/>
    </source>
</evidence>
<evidence type="ECO:0000256" key="2">
    <source>
        <dbReference type="ARBA" id="ARBA00023015"/>
    </source>
</evidence>
<dbReference type="GeneID" id="45767509"/>
<evidence type="ECO:0000313" key="7">
    <source>
        <dbReference type="EMBL" id="KPG17791.1"/>
    </source>
</evidence>
<sequence length="189" mass="21115">MRNTAELRDEILAAARAEFAQYGLAGARIDRIAKEANASKERLYAHFGDKESLFNQVVLADAGEMFGAIELLPDDVAGFVGQIFDMVRERPDHIRMVDWARLERVRLNLPDGDSVHFVEKMRGALREAQARGLVDERWDPADLLTMLFGLGLSWVQSPDPSADTTNKKVIARRRADAVEAARRIIAPAD</sequence>
<dbReference type="InterPro" id="IPR001647">
    <property type="entry name" value="HTH_TetR"/>
</dbReference>
<dbReference type="Pfam" id="PF17926">
    <property type="entry name" value="TetR_C_21"/>
    <property type="match status" value="1"/>
</dbReference>
<feature type="DNA-binding region" description="H-T-H motif" evidence="5">
    <location>
        <begin position="28"/>
        <end position="47"/>
    </location>
</feature>
<keyword evidence="2" id="KW-0805">Transcription regulation</keyword>
<feature type="domain" description="HTH tetR-type" evidence="6">
    <location>
        <begin position="5"/>
        <end position="65"/>
    </location>
</feature>
<evidence type="ECO:0000313" key="10">
    <source>
        <dbReference type="Proteomes" id="UP000037962"/>
    </source>
</evidence>
<dbReference type="Gene3D" id="1.10.357.10">
    <property type="entry name" value="Tetracycline Repressor, domain 2"/>
    <property type="match status" value="1"/>
</dbReference>
<evidence type="ECO:0000313" key="9">
    <source>
        <dbReference type="Proteomes" id="UP000037843"/>
    </source>
</evidence>
<dbReference type="PROSITE" id="PS50977">
    <property type="entry name" value="HTH_TETR_2"/>
    <property type="match status" value="1"/>
</dbReference>
<dbReference type="PANTHER" id="PTHR30328">
    <property type="entry name" value="TRANSCRIPTIONAL REPRESSOR"/>
    <property type="match status" value="1"/>
</dbReference>
<evidence type="ECO:0000256" key="4">
    <source>
        <dbReference type="ARBA" id="ARBA00023163"/>
    </source>
</evidence>
<dbReference type="AlphaFoldDB" id="A0A7V8RYJ6"/>
<dbReference type="OrthoDB" id="4726108at2"/>
<dbReference type="InterPro" id="IPR041467">
    <property type="entry name" value="Sco4008_C"/>
</dbReference>
<dbReference type="SUPFAM" id="SSF48498">
    <property type="entry name" value="Tetracyclin repressor-like, C-terminal domain"/>
    <property type="match status" value="1"/>
</dbReference>
<dbReference type="GO" id="GO:0003677">
    <property type="term" value="F:DNA binding"/>
    <property type="evidence" value="ECO:0007669"/>
    <property type="project" value="UniProtKB-UniRule"/>
</dbReference>
<evidence type="ECO:0000256" key="1">
    <source>
        <dbReference type="ARBA" id="ARBA00011738"/>
    </source>
</evidence>
<dbReference type="PANTHER" id="PTHR30328:SF54">
    <property type="entry name" value="HTH-TYPE TRANSCRIPTIONAL REPRESSOR SCO4008"/>
    <property type="match status" value="1"/>
</dbReference>
<dbReference type="EMBL" id="LJFO01000001">
    <property type="protein sequence ID" value="KPG17791.1"/>
    <property type="molecule type" value="Genomic_DNA"/>
</dbReference>
<proteinExistence type="predicted"/>
<keyword evidence="3 5" id="KW-0238">DNA-binding</keyword>
<dbReference type="Proteomes" id="UP000037962">
    <property type="component" value="Unassembled WGS sequence"/>
</dbReference>
<reference evidence="9 10" key="1">
    <citation type="submission" date="2015-09" db="EMBL/GenBank/DDBJ databases">
        <title>Genome Sequences of Mycobacterium immunogenum Isolates, Recuperated from a Chloraminated Drinking Water Distribution System Simulator Subjected to Episodes of Nitrification.</title>
        <authorList>
            <person name="Gomez-Alvarez V."/>
            <person name="Revetta R.P."/>
        </authorList>
    </citation>
    <scope>NUCLEOTIDE SEQUENCE [LARGE SCALE GENOMIC DNA]</scope>
    <source>
        <strain evidence="7 9">H008</strain>
        <strain evidence="8 10">H076</strain>
    </source>
</reference>
<accession>A0A7V8RYJ6</accession>
<dbReference type="Pfam" id="PF00440">
    <property type="entry name" value="TetR_N"/>
    <property type="match status" value="1"/>
</dbReference>
<name>A0A7V8RYJ6_9MYCO</name>
<keyword evidence="10" id="KW-1185">Reference proteome</keyword>
<dbReference type="Proteomes" id="UP000037843">
    <property type="component" value="Unassembled WGS sequence"/>
</dbReference>
<evidence type="ECO:0000256" key="3">
    <source>
        <dbReference type="ARBA" id="ARBA00023125"/>
    </source>
</evidence>
<dbReference type="InterPro" id="IPR009057">
    <property type="entry name" value="Homeodomain-like_sf"/>
</dbReference>
<gene>
    <name evidence="7" type="ORF">AN908_01115</name>
    <name evidence="8" type="ORF">AN912_00460</name>
</gene>
<dbReference type="FunFam" id="1.10.10.60:FF:000141">
    <property type="entry name" value="TetR family transcriptional regulator"/>
    <property type="match status" value="1"/>
</dbReference>
<dbReference type="InterPro" id="IPR036271">
    <property type="entry name" value="Tet_transcr_reg_TetR-rel_C_sf"/>
</dbReference>
<comment type="caution">
    <text evidence="7">The sequence shown here is derived from an EMBL/GenBank/DDBJ whole genome shotgun (WGS) entry which is preliminary data.</text>
</comment>
<comment type="subunit">
    <text evidence="1">Homodimer.</text>
</comment>
<protein>
    <submittedName>
        <fullName evidence="7">TetR family transcriptional regulator</fullName>
    </submittedName>
</protein>
<dbReference type="PRINTS" id="PR00455">
    <property type="entry name" value="HTHTETR"/>
</dbReference>
<organism evidence="7 9">
    <name type="scientific">Mycobacteroides immunogenum</name>
    <dbReference type="NCBI Taxonomy" id="83262"/>
    <lineage>
        <taxon>Bacteria</taxon>
        <taxon>Bacillati</taxon>
        <taxon>Actinomycetota</taxon>
        <taxon>Actinomycetes</taxon>
        <taxon>Mycobacteriales</taxon>
        <taxon>Mycobacteriaceae</taxon>
        <taxon>Mycobacteroides</taxon>
    </lineage>
</organism>
<dbReference type="RefSeq" id="WP_043078291.1">
    <property type="nucleotide sequence ID" value="NZ_CP011530.1"/>
</dbReference>
<dbReference type="SUPFAM" id="SSF46689">
    <property type="entry name" value="Homeodomain-like"/>
    <property type="match status" value="1"/>
</dbReference>
<evidence type="ECO:0000256" key="5">
    <source>
        <dbReference type="PROSITE-ProRule" id="PRU00335"/>
    </source>
</evidence>
<evidence type="ECO:0000313" key="8">
    <source>
        <dbReference type="EMBL" id="KPG37514.1"/>
    </source>
</evidence>